<evidence type="ECO:0000313" key="1">
    <source>
        <dbReference type="EMBL" id="JAT58235.1"/>
    </source>
</evidence>
<keyword evidence="1" id="KW-0675">Receptor</keyword>
<dbReference type="EMBL" id="GDJX01009701">
    <property type="protein sequence ID" value="JAT58235.1"/>
    <property type="molecule type" value="Transcribed_RNA"/>
</dbReference>
<reference evidence="1" key="1">
    <citation type="submission" date="2015-07" db="EMBL/GenBank/DDBJ databases">
        <title>Transcriptome Assembly of Anthurium amnicola.</title>
        <authorList>
            <person name="Suzuki J."/>
        </authorList>
    </citation>
    <scope>NUCLEOTIDE SEQUENCE</scope>
</reference>
<proteinExistence type="predicted"/>
<protein>
    <submittedName>
        <fullName evidence="1">Receptor-type tyrosine-protein phosphatase T</fullName>
    </submittedName>
</protein>
<accession>A0A1D1YUD2</accession>
<gene>
    <name evidence="1" type="primary">PTPRT</name>
    <name evidence="1" type="ORF">g.19424</name>
</gene>
<sequence>MNTDTQRDNICESKTYNNNNAEYNVTNCNIHNRYSRRFSSTYTPMLPSTFDMPLTPEEDELKQINGINIDNYSHLALSYPNTIFGSNAISHSMPFPPTPPSPPENLPFDSSPILTADEFNSIFESFDVVYEDKRAEWTNYTYNHQHEFNDYGDMDEFKLDNKNPDYGCIYDDECANNNVNDHLALILGNLSVGR</sequence>
<dbReference type="AlphaFoldDB" id="A0A1D1YUD2"/>
<name>A0A1D1YUD2_9ARAE</name>
<organism evidence="1">
    <name type="scientific">Anthurium amnicola</name>
    <dbReference type="NCBI Taxonomy" id="1678845"/>
    <lineage>
        <taxon>Eukaryota</taxon>
        <taxon>Viridiplantae</taxon>
        <taxon>Streptophyta</taxon>
        <taxon>Embryophyta</taxon>
        <taxon>Tracheophyta</taxon>
        <taxon>Spermatophyta</taxon>
        <taxon>Magnoliopsida</taxon>
        <taxon>Liliopsida</taxon>
        <taxon>Araceae</taxon>
        <taxon>Pothoideae</taxon>
        <taxon>Potheae</taxon>
        <taxon>Anthurium</taxon>
    </lineage>
</organism>